<evidence type="ECO:0000313" key="3">
    <source>
        <dbReference type="EMBL" id="KAG5650430.1"/>
    </source>
</evidence>
<dbReference type="GO" id="GO:0004672">
    <property type="term" value="F:protein kinase activity"/>
    <property type="evidence" value="ECO:0007669"/>
    <property type="project" value="InterPro"/>
</dbReference>
<dbReference type="InterPro" id="IPR040976">
    <property type="entry name" value="Pkinase_fungal"/>
</dbReference>
<name>A0A9P7KJ58_9AGAR</name>
<evidence type="ECO:0000256" key="1">
    <source>
        <dbReference type="SAM" id="MobiDB-lite"/>
    </source>
</evidence>
<organism evidence="3 4">
    <name type="scientific">Sphagnurus paluster</name>
    <dbReference type="NCBI Taxonomy" id="117069"/>
    <lineage>
        <taxon>Eukaryota</taxon>
        <taxon>Fungi</taxon>
        <taxon>Dikarya</taxon>
        <taxon>Basidiomycota</taxon>
        <taxon>Agaricomycotina</taxon>
        <taxon>Agaricomycetes</taxon>
        <taxon>Agaricomycetidae</taxon>
        <taxon>Agaricales</taxon>
        <taxon>Tricholomatineae</taxon>
        <taxon>Lyophyllaceae</taxon>
        <taxon>Sphagnurus</taxon>
    </lineage>
</organism>
<dbReference type="InterPro" id="IPR008266">
    <property type="entry name" value="Tyr_kinase_AS"/>
</dbReference>
<proteinExistence type="predicted"/>
<dbReference type="Pfam" id="PF17667">
    <property type="entry name" value="Pkinase_fungal"/>
    <property type="match status" value="1"/>
</dbReference>
<dbReference type="PANTHER" id="PTHR38248:SF2">
    <property type="entry name" value="FUNK1 11"/>
    <property type="match status" value="1"/>
</dbReference>
<dbReference type="AlphaFoldDB" id="A0A9P7KJ58"/>
<dbReference type="PANTHER" id="PTHR38248">
    <property type="entry name" value="FUNK1 6"/>
    <property type="match status" value="1"/>
</dbReference>
<sequence length="461" mass="52420">MSYPESLAGRCTRAYPVYEQATKRLFFLKDSWRAESLNPESQIIELLNECKVPHVPRFVCGGDLPDSTTITDIYVPLPPAQAASRPSELSSTSTPAFAERLRLIRQFQSPPPPPRRTADWKCGQSWPRITRRFHHRMVTEDIGEPLSASPRSFIMTKAVSQAFTGHHLAWEKCEVIHRDVSGQNVLIVGDGGILNDWDLAKFKWQLMDGRHHERTGTWQFMSSHLLLNKRKVHTIQDDMESFFYVMLYHCIRYLSHNMTDQAEEILNHIFDYSFHLTGSTLGGSHKEYLISQLGSRPPFEGFELSNNEPLNIWIEKAFEIFNEWLKNVDPPELKRLGRSEPQNLSELRLFDHQYMSQLFTTALSKVEEWPKDDKAVDHLPKKPHRVSSVTGISVGSGTRSTGSSGSGSKKRALSLDKDNKEGEEAGELSSTKRSKNRKTVGVSKTYKGSRSYHSSLTGEEA</sequence>
<dbReference type="Proteomes" id="UP000717328">
    <property type="component" value="Unassembled WGS sequence"/>
</dbReference>
<dbReference type="SUPFAM" id="SSF56112">
    <property type="entry name" value="Protein kinase-like (PK-like)"/>
    <property type="match status" value="2"/>
</dbReference>
<dbReference type="PROSITE" id="PS00109">
    <property type="entry name" value="PROTEIN_KINASE_TYR"/>
    <property type="match status" value="1"/>
</dbReference>
<dbReference type="Gene3D" id="1.10.510.10">
    <property type="entry name" value="Transferase(Phosphotransferase) domain 1"/>
    <property type="match status" value="1"/>
</dbReference>
<gene>
    <name evidence="3" type="ORF">H0H81_012291</name>
</gene>
<reference evidence="3" key="1">
    <citation type="submission" date="2021-02" db="EMBL/GenBank/DDBJ databases">
        <authorList>
            <person name="Nieuwenhuis M."/>
            <person name="Van De Peppel L.J.J."/>
        </authorList>
    </citation>
    <scope>NUCLEOTIDE SEQUENCE</scope>
    <source>
        <strain evidence="3">D49</strain>
    </source>
</reference>
<feature type="compositionally biased region" description="Basic and acidic residues" evidence="1">
    <location>
        <begin position="413"/>
        <end position="423"/>
    </location>
</feature>
<reference evidence="3" key="2">
    <citation type="submission" date="2021-10" db="EMBL/GenBank/DDBJ databases">
        <title>Phylogenomics reveals ancestral predisposition of the termite-cultivated fungus Termitomyces towards a domesticated lifestyle.</title>
        <authorList>
            <person name="Auxier B."/>
            <person name="Grum-Grzhimaylo A."/>
            <person name="Cardenas M.E."/>
            <person name="Lodge J.D."/>
            <person name="Laessoe T."/>
            <person name="Pedersen O."/>
            <person name="Smith M.E."/>
            <person name="Kuyper T.W."/>
            <person name="Franco-Molano E.A."/>
            <person name="Baroni T.J."/>
            <person name="Aanen D.K."/>
        </authorList>
    </citation>
    <scope>NUCLEOTIDE SEQUENCE</scope>
    <source>
        <strain evidence="3">D49</strain>
    </source>
</reference>
<accession>A0A9P7KJ58</accession>
<feature type="region of interest" description="Disordered" evidence="1">
    <location>
        <begin position="375"/>
        <end position="461"/>
    </location>
</feature>
<protein>
    <recommendedName>
        <fullName evidence="2">Fungal-type protein kinase domain-containing protein</fullName>
    </recommendedName>
</protein>
<comment type="caution">
    <text evidence="3">The sequence shown here is derived from an EMBL/GenBank/DDBJ whole genome shotgun (WGS) entry which is preliminary data.</text>
</comment>
<dbReference type="EMBL" id="JABCKI010000453">
    <property type="protein sequence ID" value="KAG5650430.1"/>
    <property type="molecule type" value="Genomic_DNA"/>
</dbReference>
<evidence type="ECO:0000259" key="2">
    <source>
        <dbReference type="Pfam" id="PF17667"/>
    </source>
</evidence>
<evidence type="ECO:0000313" key="4">
    <source>
        <dbReference type="Proteomes" id="UP000717328"/>
    </source>
</evidence>
<dbReference type="InterPro" id="IPR011009">
    <property type="entry name" value="Kinase-like_dom_sf"/>
</dbReference>
<keyword evidence="4" id="KW-1185">Reference proteome</keyword>
<feature type="compositionally biased region" description="Low complexity" evidence="1">
    <location>
        <begin position="386"/>
        <end position="407"/>
    </location>
</feature>
<dbReference type="OrthoDB" id="2747778at2759"/>
<feature type="domain" description="Fungal-type protein kinase" evidence="2">
    <location>
        <begin position="3"/>
        <end position="250"/>
    </location>
</feature>
<feature type="compositionally biased region" description="Polar residues" evidence="1">
    <location>
        <begin position="446"/>
        <end position="461"/>
    </location>
</feature>